<evidence type="ECO:0000256" key="9">
    <source>
        <dbReference type="ARBA" id="ARBA00029447"/>
    </source>
</evidence>
<dbReference type="InterPro" id="IPR033479">
    <property type="entry name" value="dCache_1"/>
</dbReference>
<evidence type="ECO:0000256" key="4">
    <source>
        <dbReference type="ARBA" id="ARBA00022500"/>
    </source>
</evidence>
<protein>
    <submittedName>
        <fullName evidence="14">Methyl-accepting chemotaxis protein</fullName>
    </submittedName>
</protein>
<feature type="transmembrane region" description="Helical" evidence="11">
    <location>
        <begin position="12"/>
        <end position="32"/>
    </location>
</feature>
<evidence type="ECO:0000256" key="8">
    <source>
        <dbReference type="ARBA" id="ARBA00023224"/>
    </source>
</evidence>
<dbReference type="InterPro" id="IPR004089">
    <property type="entry name" value="MCPsignal_dom"/>
</dbReference>
<keyword evidence="15" id="KW-1185">Reference proteome</keyword>
<comment type="similarity">
    <text evidence="9">Belongs to the methyl-accepting chemotaxis (MCP) protein family.</text>
</comment>
<feature type="domain" description="Methyl-accepting transducer" evidence="12">
    <location>
        <begin position="380"/>
        <end position="630"/>
    </location>
</feature>
<dbReference type="Gene3D" id="1.10.287.950">
    <property type="entry name" value="Methyl-accepting chemotaxis protein"/>
    <property type="match status" value="1"/>
</dbReference>
<dbReference type="CDD" id="cd12912">
    <property type="entry name" value="PDC2_MCP_like"/>
    <property type="match status" value="1"/>
</dbReference>
<evidence type="ECO:0000256" key="6">
    <source>
        <dbReference type="ARBA" id="ARBA00022989"/>
    </source>
</evidence>
<keyword evidence="4" id="KW-0145">Chemotaxis</keyword>
<evidence type="ECO:0000256" key="3">
    <source>
        <dbReference type="ARBA" id="ARBA00022481"/>
    </source>
</evidence>
<evidence type="ECO:0000259" key="12">
    <source>
        <dbReference type="PROSITE" id="PS50111"/>
    </source>
</evidence>
<keyword evidence="3" id="KW-0488">Methylation</keyword>
<dbReference type="Proteomes" id="UP001387364">
    <property type="component" value="Chromosome"/>
</dbReference>
<dbReference type="SUPFAM" id="SSF58104">
    <property type="entry name" value="Methyl-accepting chemotaxis protein (MCP) signaling domain"/>
    <property type="match status" value="1"/>
</dbReference>
<comment type="subcellular location">
    <subcellularLocation>
        <location evidence="1">Cell membrane</location>
        <topology evidence="1">Multi-pass membrane protein</topology>
    </subcellularLocation>
</comment>
<dbReference type="Gene3D" id="3.30.450.20">
    <property type="entry name" value="PAS domain"/>
    <property type="match status" value="2"/>
</dbReference>
<accession>A0ABZ2N6C3</accession>
<dbReference type="SMART" id="SM00283">
    <property type="entry name" value="MA"/>
    <property type="match status" value="1"/>
</dbReference>
<gene>
    <name evidence="14" type="ORF">WDJ61_18360</name>
</gene>
<dbReference type="PANTHER" id="PTHR32089:SF114">
    <property type="entry name" value="METHYL-ACCEPTING CHEMOTAXIS PROTEIN MCPB"/>
    <property type="match status" value="1"/>
</dbReference>
<feature type="domain" description="HAMP" evidence="13">
    <location>
        <begin position="309"/>
        <end position="361"/>
    </location>
</feature>
<evidence type="ECO:0000256" key="5">
    <source>
        <dbReference type="ARBA" id="ARBA00022692"/>
    </source>
</evidence>
<dbReference type="SUPFAM" id="SSF103190">
    <property type="entry name" value="Sensory domain-like"/>
    <property type="match status" value="1"/>
</dbReference>
<sequence>MNQLRSIRLKFIVPISILLFSSFAFIIIFTGWKAEEKTKANVLEQTKGIVKELEHSSQQFLQKYDESIQLLSESQQVKAYGQSINATAEVKSLAERDLQEIFNQYTRLYQDVLNVYFVAPNKQFKMVPATKLPNDYDPTSQSWFTSAVNDKNSAVWSQPYENESGNYIITVSKSLYSGKNLIGVVGADINLTSLTNHINDLDVGYKGYPVIMAENGDAIVHPKEKGKNLTEQPLFKGAVTSEKDSGISIDQGENQLFVYQRVDHTNWTVGAVFNEEELISVAKEIRQILFITALSIFVIMMIVIYYLSAKITKPIEQLNQSVSEVAKGNLHMKVQINGRDEVSQLGHSFNHMIDSMRNIIAVVSQSAQNVRESIHELKTTAEISAVSSERTVVEINEIAVESASSANKAQSAKEQSEGLSEIINAVSNKTEKMSAFALDADRANQRGVAHIYSLQQSNDTSKKFIDSTEQVITELGNEIQQIETIIHTITDISAQTNLLALNASIEAARAGTYGKGFSVVAQEVRKLAEQSSQATQEIQEMIAIILEGSNKAVSQIFQTKENFSEQTKAVKQANQIFENNSTLMDNLKELIDSLHLDMQQVAVRKDELLDLSSYMAALSEQTAVSCEKVNNHTDEQLRTVQSVMTATDQLNELNQELQQSIQRFRFQDGANRSVN</sequence>
<evidence type="ECO:0000256" key="1">
    <source>
        <dbReference type="ARBA" id="ARBA00004651"/>
    </source>
</evidence>
<evidence type="ECO:0000313" key="15">
    <source>
        <dbReference type="Proteomes" id="UP001387364"/>
    </source>
</evidence>
<dbReference type="Pfam" id="PF02743">
    <property type="entry name" value="dCache_1"/>
    <property type="match status" value="1"/>
</dbReference>
<evidence type="ECO:0000256" key="10">
    <source>
        <dbReference type="PROSITE-ProRule" id="PRU00284"/>
    </source>
</evidence>
<dbReference type="PANTHER" id="PTHR32089">
    <property type="entry name" value="METHYL-ACCEPTING CHEMOTAXIS PROTEIN MCPB"/>
    <property type="match status" value="1"/>
</dbReference>
<keyword evidence="6 11" id="KW-1133">Transmembrane helix</keyword>
<dbReference type="EMBL" id="CP147404">
    <property type="protein sequence ID" value="WXB93152.1"/>
    <property type="molecule type" value="Genomic_DNA"/>
</dbReference>
<proteinExistence type="inferred from homology"/>
<dbReference type="SMART" id="SM00304">
    <property type="entry name" value="HAMP"/>
    <property type="match status" value="1"/>
</dbReference>
<evidence type="ECO:0000259" key="13">
    <source>
        <dbReference type="PROSITE" id="PS50885"/>
    </source>
</evidence>
<dbReference type="Pfam" id="PF00672">
    <property type="entry name" value="HAMP"/>
    <property type="match status" value="1"/>
</dbReference>
<dbReference type="InterPro" id="IPR003660">
    <property type="entry name" value="HAMP_dom"/>
</dbReference>
<evidence type="ECO:0000256" key="7">
    <source>
        <dbReference type="ARBA" id="ARBA00023136"/>
    </source>
</evidence>
<evidence type="ECO:0000256" key="2">
    <source>
        <dbReference type="ARBA" id="ARBA00022475"/>
    </source>
</evidence>
<evidence type="ECO:0000313" key="14">
    <source>
        <dbReference type="EMBL" id="WXB93152.1"/>
    </source>
</evidence>
<dbReference type="InterPro" id="IPR029151">
    <property type="entry name" value="Sensor-like_sf"/>
</dbReference>
<dbReference type="PROSITE" id="PS50111">
    <property type="entry name" value="CHEMOTAXIS_TRANSDUC_2"/>
    <property type="match status" value="1"/>
</dbReference>
<dbReference type="CDD" id="cd12913">
    <property type="entry name" value="PDC1_MCP_like"/>
    <property type="match status" value="1"/>
</dbReference>
<dbReference type="Gene3D" id="1.10.8.500">
    <property type="entry name" value="HAMP domain in histidine kinase"/>
    <property type="match status" value="1"/>
</dbReference>
<dbReference type="PROSITE" id="PS50885">
    <property type="entry name" value="HAMP"/>
    <property type="match status" value="1"/>
</dbReference>
<dbReference type="Pfam" id="PF00015">
    <property type="entry name" value="MCPsignal"/>
    <property type="match status" value="1"/>
</dbReference>
<reference evidence="14 15" key="1">
    <citation type="submission" date="2024-02" db="EMBL/GenBank/DDBJ databases">
        <title>Seven novel Bacillus-like species.</title>
        <authorList>
            <person name="Liu G."/>
        </authorList>
    </citation>
    <scope>NUCLEOTIDE SEQUENCE [LARGE SCALE GENOMIC DNA]</scope>
    <source>
        <strain evidence="14 15">FJAT-52991</strain>
    </source>
</reference>
<name>A0ABZ2N6C3_9BACI</name>
<feature type="transmembrane region" description="Helical" evidence="11">
    <location>
        <begin position="288"/>
        <end position="307"/>
    </location>
</feature>
<keyword evidence="7 11" id="KW-0472">Membrane</keyword>
<organism evidence="14 15">
    <name type="scientific">Bacillus kandeliae</name>
    <dbReference type="NCBI Taxonomy" id="3129297"/>
    <lineage>
        <taxon>Bacteria</taxon>
        <taxon>Bacillati</taxon>
        <taxon>Bacillota</taxon>
        <taxon>Bacilli</taxon>
        <taxon>Bacillales</taxon>
        <taxon>Bacillaceae</taxon>
        <taxon>Bacillus</taxon>
    </lineage>
</organism>
<evidence type="ECO:0000256" key="11">
    <source>
        <dbReference type="SAM" id="Phobius"/>
    </source>
</evidence>
<dbReference type="CDD" id="cd06225">
    <property type="entry name" value="HAMP"/>
    <property type="match status" value="1"/>
</dbReference>
<keyword evidence="8 10" id="KW-0807">Transducer</keyword>
<keyword evidence="5 11" id="KW-0812">Transmembrane</keyword>
<keyword evidence="2" id="KW-1003">Cell membrane</keyword>